<dbReference type="KEGG" id="oxy:HCG48_07285"/>
<dbReference type="AlphaFoldDB" id="A0A6H1TW34"/>
<keyword evidence="2" id="KW-1185">Reference proteome</keyword>
<dbReference type="Proteomes" id="UP000500857">
    <property type="component" value="Chromosome"/>
</dbReference>
<evidence type="ECO:0000313" key="2">
    <source>
        <dbReference type="Proteomes" id="UP000500857"/>
    </source>
</evidence>
<evidence type="ECO:0000313" key="1">
    <source>
        <dbReference type="EMBL" id="QIZ70406.1"/>
    </source>
</evidence>
<organism evidence="1 2">
    <name type="scientific">Oxynema aestuarii AP17</name>
    <dbReference type="NCBI Taxonomy" id="2064643"/>
    <lineage>
        <taxon>Bacteria</taxon>
        <taxon>Bacillati</taxon>
        <taxon>Cyanobacteriota</taxon>
        <taxon>Cyanophyceae</taxon>
        <taxon>Oscillatoriophycideae</taxon>
        <taxon>Oscillatoriales</taxon>
        <taxon>Oscillatoriaceae</taxon>
        <taxon>Oxynema</taxon>
        <taxon>Oxynema aestuarii</taxon>
    </lineage>
</organism>
<proteinExistence type="predicted"/>
<gene>
    <name evidence="1" type="ORF">HCG48_07285</name>
</gene>
<reference evidence="1 2" key="1">
    <citation type="submission" date="2020-04" db="EMBL/GenBank/DDBJ databases">
        <authorList>
            <person name="Basu S."/>
            <person name="Maruthanayagam V."/>
            <person name="Chakraborty S."/>
            <person name="Pramanik A."/>
            <person name="Mukherjee J."/>
            <person name="Brink B."/>
        </authorList>
    </citation>
    <scope>NUCLEOTIDE SEQUENCE [LARGE SCALE GENOMIC DNA]</scope>
    <source>
        <strain evidence="1 2">AP17</strain>
    </source>
</reference>
<dbReference type="RefSeq" id="WP_168568561.1">
    <property type="nucleotide sequence ID" value="NZ_CP051167.1"/>
</dbReference>
<protein>
    <submittedName>
        <fullName evidence="1">Uncharacterized protein</fullName>
    </submittedName>
</protein>
<accession>A0A6H1TW34</accession>
<name>A0A6H1TW34_9CYAN</name>
<sequence length="129" mass="14318">MTKLFTLLLTVTSVTFLGARVLSAEVADRPSSHPARPPVPDAAKVYDSLRHVLAQTEPAENNEDLEKGLADFDWELPNQNPQRQFSYSLGSPIQLISPNSESEDGIQLNVDLTRLEKLETTPVETETEE</sequence>
<dbReference type="EMBL" id="CP051167">
    <property type="protein sequence ID" value="QIZ70406.1"/>
    <property type="molecule type" value="Genomic_DNA"/>
</dbReference>